<keyword evidence="4 5" id="KW-0949">S-adenosyl-L-methionine</keyword>
<evidence type="ECO:0000313" key="7">
    <source>
        <dbReference type="Proteomes" id="UP000184517"/>
    </source>
</evidence>
<dbReference type="OrthoDB" id="9801538at2"/>
<dbReference type="UniPathway" id="UPA00232"/>
<feature type="binding site" evidence="5">
    <location>
        <position position="41"/>
    </location>
    <ligand>
        <name>S-adenosyl-L-methionine</name>
        <dbReference type="ChEBI" id="CHEBI:59789"/>
    </ligand>
</feature>
<organism evidence="6 7">
    <name type="scientific">Marinomonas polaris DSM 16579</name>
    <dbReference type="NCBI Taxonomy" id="1122206"/>
    <lineage>
        <taxon>Bacteria</taxon>
        <taxon>Pseudomonadati</taxon>
        <taxon>Pseudomonadota</taxon>
        <taxon>Gammaproteobacteria</taxon>
        <taxon>Oceanospirillales</taxon>
        <taxon>Oceanospirillaceae</taxon>
        <taxon>Marinomonas</taxon>
    </lineage>
</organism>
<dbReference type="GO" id="GO:0010420">
    <property type="term" value="F:polyprenyldihydroxybenzoate methyltransferase activity"/>
    <property type="evidence" value="ECO:0007669"/>
    <property type="project" value="InterPro"/>
</dbReference>
<feature type="binding site" evidence="5">
    <location>
        <position position="82"/>
    </location>
    <ligand>
        <name>S-adenosyl-L-methionine</name>
        <dbReference type="ChEBI" id="CHEBI:59789"/>
    </ligand>
</feature>
<evidence type="ECO:0000256" key="1">
    <source>
        <dbReference type="ARBA" id="ARBA00022603"/>
    </source>
</evidence>
<dbReference type="EC" id="2.1.1.222" evidence="5"/>
<keyword evidence="3 5" id="KW-0831">Ubiquinone biosynthesis</keyword>
<protein>
    <recommendedName>
        <fullName evidence="5">Ubiquinone biosynthesis O-methyltransferase</fullName>
    </recommendedName>
    <alternativeName>
        <fullName evidence="5">2-polyprenyl-6-hydroxyphenol methylase</fullName>
        <ecNumber evidence="5">2.1.1.222</ecNumber>
    </alternativeName>
    <alternativeName>
        <fullName evidence="5">3-demethylubiquinone 3-O-methyltransferase</fullName>
        <ecNumber evidence="5">2.1.1.64</ecNumber>
    </alternativeName>
</protein>
<comment type="catalytic activity">
    <reaction evidence="5">
        <text>a 3-(all-trans-polyprenyl)benzene-1,2-diol + S-adenosyl-L-methionine = a 2-methoxy-6-(all-trans-polyprenyl)phenol + S-adenosyl-L-homocysteine + H(+)</text>
        <dbReference type="Rhea" id="RHEA:31411"/>
        <dbReference type="Rhea" id="RHEA-COMP:9550"/>
        <dbReference type="Rhea" id="RHEA-COMP:9551"/>
        <dbReference type="ChEBI" id="CHEBI:15378"/>
        <dbReference type="ChEBI" id="CHEBI:57856"/>
        <dbReference type="ChEBI" id="CHEBI:59789"/>
        <dbReference type="ChEBI" id="CHEBI:62729"/>
        <dbReference type="ChEBI" id="CHEBI:62731"/>
        <dbReference type="EC" id="2.1.1.222"/>
    </reaction>
</comment>
<name>A0A1M5DGF5_9GAMM</name>
<dbReference type="HAMAP" id="MF_00472">
    <property type="entry name" value="UbiG"/>
    <property type="match status" value="1"/>
</dbReference>
<comment type="function">
    <text evidence="5">O-methyltransferase that catalyzes the 2 O-methylation steps in the ubiquinone biosynthetic pathway.</text>
</comment>
<dbReference type="RefSeq" id="WP_072839922.1">
    <property type="nucleotide sequence ID" value="NZ_FQVF01000010.1"/>
</dbReference>
<evidence type="ECO:0000256" key="4">
    <source>
        <dbReference type="ARBA" id="ARBA00022691"/>
    </source>
</evidence>
<dbReference type="EC" id="2.1.1.64" evidence="5"/>
<dbReference type="Proteomes" id="UP000184517">
    <property type="component" value="Unassembled WGS sequence"/>
</dbReference>
<gene>
    <name evidence="5" type="primary">ubiG</name>
    <name evidence="6" type="ORF">SAMN02745753_02384</name>
</gene>
<keyword evidence="6" id="KW-0830">Ubiquinone</keyword>
<evidence type="ECO:0000256" key="2">
    <source>
        <dbReference type="ARBA" id="ARBA00022679"/>
    </source>
</evidence>
<comment type="pathway">
    <text evidence="5">Cofactor biosynthesis; ubiquinone biosynthesis.</text>
</comment>
<dbReference type="SUPFAM" id="SSF53335">
    <property type="entry name" value="S-adenosyl-L-methionine-dependent methyltransferases"/>
    <property type="match status" value="1"/>
</dbReference>
<dbReference type="Gene3D" id="3.40.50.150">
    <property type="entry name" value="Vaccinia Virus protein VP39"/>
    <property type="match status" value="1"/>
</dbReference>
<keyword evidence="2 5" id="KW-0808">Transferase</keyword>
<dbReference type="Pfam" id="PF13489">
    <property type="entry name" value="Methyltransf_23"/>
    <property type="match status" value="1"/>
</dbReference>
<sequence length="240" mass="26766">MTNTQQNNVDLNEVAKFEALASRWWDTENEFKPLHDINPLRTNYISDRANGLQGKKVIDIGCGGGILSEAMAKLGADVKGIDMGEAPLAVAKLHKEESKLDIDYEKITAEEIAQREAGQYDVVTCLEMLEHVPDPSSVIKACMTLVKPGGHVFFSTINRNPKAYLFAIVGAEYILKMLPKGTHDYAKFIQPAELNNYARKAGLEVTHMTGMTYNPLTKVYKLNDKDVSVNYMMHTQKIEA</sequence>
<evidence type="ECO:0000256" key="3">
    <source>
        <dbReference type="ARBA" id="ARBA00022688"/>
    </source>
</evidence>
<feature type="binding site" evidence="5">
    <location>
        <position position="61"/>
    </location>
    <ligand>
        <name>S-adenosyl-L-methionine</name>
        <dbReference type="ChEBI" id="CHEBI:59789"/>
    </ligand>
</feature>
<dbReference type="GO" id="GO:0102208">
    <property type="term" value="F:2-polyprenyl-6-hydroxyphenol methylase activity"/>
    <property type="evidence" value="ECO:0007669"/>
    <property type="project" value="UniProtKB-EC"/>
</dbReference>
<dbReference type="CDD" id="cd02440">
    <property type="entry name" value="AdoMet_MTases"/>
    <property type="match status" value="1"/>
</dbReference>
<dbReference type="PANTHER" id="PTHR43464">
    <property type="entry name" value="METHYLTRANSFERASE"/>
    <property type="match status" value="1"/>
</dbReference>
<dbReference type="InterPro" id="IPR029063">
    <property type="entry name" value="SAM-dependent_MTases_sf"/>
</dbReference>
<keyword evidence="1 5" id="KW-0489">Methyltransferase</keyword>
<dbReference type="AlphaFoldDB" id="A0A1M5DGF5"/>
<proteinExistence type="inferred from homology"/>
<keyword evidence="7" id="KW-1185">Reference proteome</keyword>
<dbReference type="InterPro" id="IPR010233">
    <property type="entry name" value="UbiG_MeTrfase"/>
</dbReference>
<dbReference type="PANTHER" id="PTHR43464:SF19">
    <property type="entry name" value="UBIQUINONE BIOSYNTHESIS O-METHYLTRANSFERASE, MITOCHONDRIAL"/>
    <property type="match status" value="1"/>
</dbReference>
<dbReference type="GO" id="GO:0032259">
    <property type="term" value="P:methylation"/>
    <property type="evidence" value="ECO:0007669"/>
    <property type="project" value="UniProtKB-KW"/>
</dbReference>
<dbReference type="STRING" id="1122206.SAMN02745753_02384"/>
<comment type="catalytic activity">
    <reaction evidence="5">
        <text>a 3-demethylubiquinol + S-adenosyl-L-methionine = a ubiquinol + S-adenosyl-L-homocysteine + H(+)</text>
        <dbReference type="Rhea" id="RHEA:44380"/>
        <dbReference type="Rhea" id="RHEA-COMP:9566"/>
        <dbReference type="Rhea" id="RHEA-COMP:10914"/>
        <dbReference type="ChEBI" id="CHEBI:15378"/>
        <dbReference type="ChEBI" id="CHEBI:17976"/>
        <dbReference type="ChEBI" id="CHEBI:57856"/>
        <dbReference type="ChEBI" id="CHEBI:59789"/>
        <dbReference type="ChEBI" id="CHEBI:84422"/>
        <dbReference type="EC" id="2.1.1.64"/>
    </reaction>
</comment>
<reference evidence="7" key="1">
    <citation type="submission" date="2016-11" db="EMBL/GenBank/DDBJ databases">
        <authorList>
            <person name="Varghese N."/>
            <person name="Submissions S."/>
        </authorList>
    </citation>
    <scope>NUCLEOTIDE SEQUENCE [LARGE SCALE GENOMIC DNA]</scope>
    <source>
        <strain evidence="7">DSM 16579</strain>
    </source>
</reference>
<evidence type="ECO:0000256" key="5">
    <source>
        <dbReference type="HAMAP-Rule" id="MF_00472"/>
    </source>
</evidence>
<comment type="similarity">
    <text evidence="5">Belongs to the methyltransferase superfamily. UbiG/COQ3 family.</text>
</comment>
<dbReference type="FunFam" id="3.40.50.150:FF:000028">
    <property type="entry name" value="Ubiquinone biosynthesis O-methyltransferase"/>
    <property type="match status" value="1"/>
</dbReference>
<dbReference type="EMBL" id="FQVF01000010">
    <property type="protein sequence ID" value="SHF66050.1"/>
    <property type="molecule type" value="Genomic_DNA"/>
</dbReference>
<accession>A0A1M5DGF5</accession>
<evidence type="ECO:0000313" key="6">
    <source>
        <dbReference type="EMBL" id="SHF66050.1"/>
    </source>
</evidence>
<feature type="binding site" evidence="5">
    <location>
        <position position="126"/>
    </location>
    <ligand>
        <name>S-adenosyl-L-methionine</name>
        <dbReference type="ChEBI" id="CHEBI:59789"/>
    </ligand>
</feature>
<dbReference type="NCBIfam" id="TIGR01983">
    <property type="entry name" value="UbiG"/>
    <property type="match status" value="1"/>
</dbReference>
<dbReference type="GO" id="GO:0061542">
    <property type="term" value="F:3-demethylubiquinol 3-O-methyltransferase activity"/>
    <property type="evidence" value="ECO:0007669"/>
    <property type="project" value="UniProtKB-UniRule"/>
</dbReference>